<evidence type="ECO:0000313" key="2">
    <source>
        <dbReference type="EMBL" id="AKR75378.1"/>
    </source>
</evidence>
<feature type="non-terminal residue" evidence="2">
    <location>
        <position position="1"/>
    </location>
</feature>
<feature type="non-terminal residue" evidence="2">
    <location>
        <position position="78"/>
    </location>
</feature>
<accession>A0A0K0VG85</accession>
<protein>
    <submittedName>
        <fullName evidence="2">Pol protein</fullName>
    </submittedName>
</protein>
<gene>
    <name evidence="2" type="primary">pol</name>
</gene>
<dbReference type="EMBL" id="KT152676">
    <property type="protein sequence ID" value="AKR75378.1"/>
    <property type="molecule type" value="Genomic_RNA"/>
</dbReference>
<proteinExistence type="predicted"/>
<organism evidence="2">
    <name type="scientific">Human immunodeficiency virus type 1</name>
    <name type="common">HIV-1</name>
    <dbReference type="NCBI Taxonomy" id="11676"/>
    <lineage>
        <taxon>Viruses</taxon>
        <taxon>Riboviria</taxon>
        <taxon>Pararnavirae</taxon>
        <taxon>Artverviricota</taxon>
        <taxon>Revtraviricetes</taxon>
        <taxon>Ortervirales</taxon>
        <taxon>Retroviridae</taxon>
        <taxon>Orthoretrovirinae</taxon>
        <taxon>Lentivirus</taxon>
        <taxon>Lentivirus humimdef1</taxon>
    </lineage>
</organism>
<evidence type="ECO:0000256" key="1">
    <source>
        <dbReference type="SAM" id="MobiDB-lite"/>
    </source>
</evidence>
<feature type="compositionally biased region" description="Polar residues" evidence="1">
    <location>
        <begin position="43"/>
        <end position="57"/>
    </location>
</feature>
<name>A0A0K0VG85_HV1</name>
<feature type="compositionally biased region" description="Polar residues" evidence="1">
    <location>
        <begin position="18"/>
        <end position="27"/>
    </location>
</feature>
<reference evidence="2" key="1">
    <citation type="submission" date="2015-06" db="EMBL/GenBank/DDBJ databases">
        <authorList>
            <person name="Hoefler B.C."/>
            <person name="Straight P.D."/>
        </authorList>
    </citation>
    <scope>NUCLEOTIDE SEQUENCE</scope>
    <source>
        <strain evidence="2">T004-M30</strain>
    </source>
</reference>
<feature type="region of interest" description="Disordered" evidence="1">
    <location>
        <begin position="1"/>
        <end position="78"/>
    </location>
</feature>
<sequence>FFRENLAFPQGEAREFPSKQTRANSPTIGERQDRPRAYGSAGGTLQTLGFSSNSKAGTSLPPHHNFPGCPLWQGPPPP</sequence>
<organismHost>
    <name type="scientific">Homo sapiens</name>
    <name type="common">Human</name>
    <dbReference type="NCBI Taxonomy" id="9606"/>
</organismHost>